<dbReference type="EMBL" id="KX774321">
    <property type="protein sequence ID" value="AOZ63788.1"/>
    <property type="molecule type" value="Genomic_DNA"/>
</dbReference>
<organism evidence="1 2">
    <name type="scientific">Rhodococcus phage Weasels2</name>
    <dbReference type="NCBI Taxonomy" id="1897437"/>
    <lineage>
        <taxon>Viruses</taxon>
        <taxon>Duplodnaviria</taxon>
        <taxon>Heunggongvirae</taxon>
        <taxon>Uroviricota</taxon>
        <taxon>Caudoviricetes</taxon>
        <taxon>Weaselvirus</taxon>
        <taxon>Weaselvirus weasel</taxon>
    </lineage>
</organism>
<accession>A0A1I9SAI2</accession>
<dbReference type="Proteomes" id="UP000224902">
    <property type="component" value="Segment"/>
</dbReference>
<evidence type="ECO:0000313" key="1">
    <source>
        <dbReference type="EMBL" id="AOZ63788.1"/>
    </source>
</evidence>
<protein>
    <submittedName>
        <fullName evidence="1">Uncharacterized protein</fullName>
    </submittedName>
</protein>
<proteinExistence type="predicted"/>
<evidence type="ECO:0000313" key="2">
    <source>
        <dbReference type="Proteomes" id="UP000224902"/>
    </source>
</evidence>
<keyword evidence="2" id="KW-1185">Reference proteome</keyword>
<sequence length="116" mass="13354">MTVTSAQIIRSIEIAAEELGDFQYYGNEPMSDNYGAGYYVRYGKPSCMMGYALAEHFTIEEIIKVENKKMSKAMQMLGVESTEEHDRFLNRVQYLHDKNFSYSDAVELSYEVSYDA</sequence>
<reference evidence="2" key="1">
    <citation type="submission" date="2016-08" db="EMBL/GenBank/DDBJ databases">
        <authorList>
            <person name="Seilhamer J.J."/>
        </authorList>
    </citation>
    <scope>NUCLEOTIDE SEQUENCE [LARGE SCALE GENOMIC DNA]</scope>
</reference>
<name>A0A1I9SAI2_9CAUD</name>
<gene>
    <name evidence="1" type="ORF">SEA_WEASELS2_210</name>
</gene>